<proteinExistence type="predicted"/>
<evidence type="ECO:0000313" key="1">
    <source>
        <dbReference type="EMBL" id="GAG37283.1"/>
    </source>
</evidence>
<dbReference type="EMBL" id="BARS01049839">
    <property type="protein sequence ID" value="GAG37283.1"/>
    <property type="molecule type" value="Genomic_DNA"/>
</dbReference>
<gene>
    <name evidence="1" type="ORF">S01H1_74484</name>
</gene>
<accession>X0XKV4</accession>
<protein>
    <submittedName>
        <fullName evidence="1">Uncharacterized protein</fullName>
    </submittedName>
</protein>
<sequence length="32" mass="3640">HGSYNAADGPFWGLKQWRRRELNPNGAILLTT</sequence>
<feature type="non-terminal residue" evidence="1">
    <location>
        <position position="1"/>
    </location>
</feature>
<name>X0XKV4_9ZZZZ</name>
<reference evidence="1" key="1">
    <citation type="journal article" date="2014" name="Front. Microbiol.">
        <title>High frequency of phylogenetically diverse reductive dehalogenase-homologous genes in deep subseafloor sedimentary metagenomes.</title>
        <authorList>
            <person name="Kawai M."/>
            <person name="Futagami T."/>
            <person name="Toyoda A."/>
            <person name="Takaki Y."/>
            <person name="Nishi S."/>
            <person name="Hori S."/>
            <person name="Arai W."/>
            <person name="Tsubouchi T."/>
            <person name="Morono Y."/>
            <person name="Uchiyama I."/>
            <person name="Ito T."/>
            <person name="Fujiyama A."/>
            <person name="Inagaki F."/>
            <person name="Takami H."/>
        </authorList>
    </citation>
    <scope>NUCLEOTIDE SEQUENCE</scope>
    <source>
        <strain evidence="1">Expedition CK06-06</strain>
    </source>
</reference>
<dbReference type="AlphaFoldDB" id="X0XKV4"/>
<organism evidence="1">
    <name type="scientific">marine sediment metagenome</name>
    <dbReference type="NCBI Taxonomy" id="412755"/>
    <lineage>
        <taxon>unclassified sequences</taxon>
        <taxon>metagenomes</taxon>
        <taxon>ecological metagenomes</taxon>
    </lineage>
</organism>
<comment type="caution">
    <text evidence="1">The sequence shown here is derived from an EMBL/GenBank/DDBJ whole genome shotgun (WGS) entry which is preliminary data.</text>
</comment>